<accession>A0AC35UGX8</accession>
<dbReference type="Proteomes" id="UP000095286">
    <property type="component" value="Unplaced"/>
</dbReference>
<name>A0AC35UGX8_9BILA</name>
<evidence type="ECO:0000313" key="2">
    <source>
        <dbReference type="WBParaSite" id="RSKR_0001133500.1"/>
    </source>
</evidence>
<proteinExistence type="predicted"/>
<organism evidence="1 2">
    <name type="scientific">Rhabditophanes sp. KR3021</name>
    <dbReference type="NCBI Taxonomy" id="114890"/>
    <lineage>
        <taxon>Eukaryota</taxon>
        <taxon>Metazoa</taxon>
        <taxon>Ecdysozoa</taxon>
        <taxon>Nematoda</taxon>
        <taxon>Chromadorea</taxon>
        <taxon>Rhabditida</taxon>
        <taxon>Tylenchina</taxon>
        <taxon>Panagrolaimomorpha</taxon>
        <taxon>Strongyloidoidea</taxon>
        <taxon>Alloionematidae</taxon>
        <taxon>Rhabditophanes</taxon>
    </lineage>
</organism>
<sequence length="1002" mass="116101">MSDSDSDESNIGRPQSVFNPNDIYDQDDFIIDDAPSSGLNNFVFNCNIAEHTVPTDLVDLDLGVKVYAANNLQENLLLKAKEAYGQTNRKRKINILEDDLDDDVKRGLKTPFEALKRKNKKKNNDDKEYEPDNEKMFDESDSDQDSVYDQPSSSKTYKKAFKDDGDDCAYFKRINNYISSMYADSDEEELAEKNRKFKDIGHELKIDKTIWRKLYNYQKTCLRWLSELHHQNVGAILSDDMGLGKTVQIVSFLRALSESKLIDPHFKYRGLGPTLIVCPATLMHNWFSEFVKWFPLCRVVIFHSIGSCKQTARELIKKITAPHNNGSIIITTYATFTQKHKYFKSFPWHYVILDEGHYIRNPDIKTTEYVKQVQTAHRIIVSGSPLQNNLKELFSLMDFIYPKRLGSLVSFMQNFSIPIVEGGYANATPLQVRTAYKCCCVLRDLISPFILRRMKKDVQSAIHLPSKNEQVLFCELTSEQRKLYEDYLNSKEMRRIKMGKMEIFKGLIMLRKLCNHADFITGGPNRNNEYDIEDDIEKDFGFYSRSSKMVCVQQLLKLWKQQGHKVLLFSQSRNVLSCLEKLIILEGYSYMRMDGGTAISKRQCLVEKFNTDANIFVFLLTTKVGGLGVNLTSANRIIIFDPDWNPCVDMQAQERAYRIGQKKDVTIYRLLTSGTIEEKMYQRQIFKQFLANNVLENSKQARVLKSHNIKELFVLGDKDVGRKHGTETACLFYGQANEKRGENFFDKRDKTLKRNKSEKEPLTEDEVKLSDFQKEELKKISKKFHSADTNNTDNEITSIDQISLITKKEVYKVKEEPAMTDNDYVLNALFKNKSVHSALCHNAITTDVPKDYQLVEEEANRVAKRAMDALSASRDYKQPSLTKREEPIRSGKDLIGRIKARKDRFLETNDIEVPDHVVNEEYSSHRDWPSNVRDQEEKRQKYSNLAGDIKMFFVFNGNKATSKEIVVNFRQKVDAEDSYIFRAILRKLSVFDEKKNVWKLKK</sequence>
<evidence type="ECO:0000313" key="1">
    <source>
        <dbReference type="Proteomes" id="UP000095286"/>
    </source>
</evidence>
<dbReference type="WBParaSite" id="RSKR_0001133500.1">
    <property type="protein sequence ID" value="RSKR_0001133500.1"/>
    <property type="gene ID" value="RSKR_0001133500"/>
</dbReference>
<reference evidence="2" key="1">
    <citation type="submission" date="2016-11" db="UniProtKB">
        <authorList>
            <consortium name="WormBaseParasite"/>
        </authorList>
    </citation>
    <scope>IDENTIFICATION</scope>
    <source>
        <strain evidence="2">KR3021</strain>
    </source>
</reference>
<protein>
    <submittedName>
        <fullName evidence="2">DNA excision repair protein ERCC-6</fullName>
    </submittedName>
</protein>